<evidence type="ECO:0000313" key="2">
    <source>
        <dbReference type="EMBL" id="MDQ2307927.1"/>
    </source>
</evidence>
<dbReference type="Pfam" id="PF10798">
    <property type="entry name" value="YmgB"/>
    <property type="match status" value="1"/>
</dbReference>
<dbReference type="Proteomes" id="UP001236270">
    <property type="component" value="Unassembled WGS sequence"/>
</dbReference>
<proteinExistence type="predicted"/>
<sequence>MIQMTQHHPDIYASLTDTVLGEHFRTAGDRLAEESAILAAAIGSIMASEGHITNKGLILWLIKTLETTDDATTADAIRRTLEIVVAHTMDDI</sequence>
<dbReference type="InterPro" id="IPR024753">
    <property type="entry name" value="AriR"/>
</dbReference>
<dbReference type="KEGG" id="pge:LG71_19310"/>
<dbReference type="EMBL" id="JAVDNV010000001">
    <property type="protein sequence ID" value="MDQ2307927.1"/>
    <property type="molecule type" value="Genomic_DNA"/>
</dbReference>
<organism evidence="1">
    <name type="scientific">Pluralibacter gergoviae</name>
    <name type="common">Enterobacter gergoviae</name>
    <dbReference type="NCBI Taxonomy" id="61647"/>
    <lineage>
        <taxon>Bacteria</taxon>
        <taxon>Pseudomonadati</taxon>
        <taxon>Pseudomonadota</taxon>
        <taxon>Gammaproteobacteria</taxon>
        <taxon>Enterobacterales</taxon>
        <taxon>Enterobacteriaceae</taxon>
        <taxon>Pluralibacter</taxon>
    </lineage>
</organism>
<name>A0AAI9DNX0_PLUGE</name>
<dbReference type="AlphaFoldDB" id="A0AAI9DNX0"/>
<dbReference type="GeneID" id="61384510"/>
<dbReference type="GO" id="GO:0071468">
    <property type="term" value="P:cellular response to acidic pH"/>
    <property type="evidence" value="ECO:0007669"/>
    <property type="project" value="InterPro"/>
</dbReference>
<dbReference type="RefSeq" id="WP_043084647.1">
    <property type="nucleotide sequence ID" value="NZ_CACVCI010000001.1"/>
</dbReference>
<evidence type="ECO:0000313" key="1">
    <source>
        <dbReference type="EMBL" id="EML1473214.1"/>
    </source>
</evidence>
<reference evidence="1" key="2">
    <citation type="submission" date="2024-02" db="EMBL/GenBank/DDBJ databases">
        <authorList>
            <consortium name="Clinical and Environmental Microbiology Branch: Whole genome sequencing antimicrobial resistance pathogens in the healthcare setting"/>
        </authorList>
    </citation>
    <scope>NUCLEOTIDE SEQUENCE</scope>
    <source>
        <strain evidence="1">2021DK-00143</strain>
    </source>
</reference>
<comment type="caution">
    <text evidence="1">The sequence shown here is derived from an EMBL/GenBank/DDBJ whole genome shotgun (WGS) entry which is preliminary data.</text>
</comment>
<accession>A0AAI9DNX0</accession>
<protein>
    <submittedName>
        <fullName evidence="2">Biofilm development regulator YmgB/AriR family protein</fullName>
    </submittedName>
    <submittedName>
        <fullName evidence="1">Two-component-system connector protein AriR</fullName>
    </submittedName>
</protein>
<reference evidence="2" key="1">
    <citation type="submission" date="2023-08" db="EMBL/GenBank/DDBJ databases">
        <title>WGS of pathogenic bacterial species, Los Angeles County Public Health Laboratories.</title>
        <authorList>
            <person name="Garrigues J.M."/>
            <person name="Green N.M."/>
        </authorList>
    </citation>
    <scope>NUCLEOTIDE SEQUENCE</scope>
    <source>
        <strain evidence="2">LACPHL-BACT-2023-00068</strain>
    </source>
</reference>
<dbReference type="EMBL" id="ABLOKC030000026">
    <property type="protein sequence ID" value="EML1473214.1"/>
    <property type="molecule type" value="Genomic_DNA"/>
</dbReference>
<dbReference type="Gene3D" id="1.20.5.5260">
    <property type="match status" value="1"/>
</dbReference>
<gene>
    <name evidence="1" type="ORF">QEG54_004006</name>
    <name evidence="2" type="ORF">RBJ30_02250</name>
</gene>